<dbReference type="EMBL" id="LUGG01000002">
    <property type="protein sequence ID" value="OBZ78131.1"/>
    <property type="molecule type" value="Genomic_DNA"/>
</dbReference>
<protein>
    <submittedName>
        <fullName evidence="1">Uncharacterized protein</fullName>
    </submittedName>
</protein>
<proteinExistence type="predicted"/>
<dbReference type="AlphaFoldDB" id="A0A1C7MMQ1"/>
<dbReference type="Proteomes" id="UP000092993">
    <property type="component" value="Unassembled WGS sequence"/>
</dbReference>
<reference evidence="1 2" key="1">
    <citation type="submission" date="2016-03" db="EMBL/GenBank/DDBJ databases">
        <title>Whole genome sequencing of Grifola frondosa 9006-11.</title>
        <authorList>
            <person name="Min B."/>
            <person name="Park H."/>
            <person name="Kim J.-G."/>
            <person name="Cho H."/>
            <person name="Oh Y.-L."/>
            <person name="Kong W.-S."/>
            <person name="Choi I.-G."/>
        </authorList>
    </citation>
    <scope>NUCLEOTIDE SEQUENCE [LARGE SCALE GENOMIC DNA]</scope>
    <source>
        <strain evidence="1 2">9006-11</strain>
    </source>
</reference>
<gene>
    <name evidence="1" type="ORF">A0H81_02772</name>
</gene>
<name>A0A1C7MMQ1_GRIFR</name>
<organism evidence="1 2">
    <name type="scientific">Grifola frondosa</name>
    <name type="common">Maitake</name>
    <name type="synonym">Polyporus frondosus</name>
    <dbReference type="NCBI Taxonomy" id="5627"/>
    <lineage>
        <taxon>Eukaryota</taxon>
        <taxon>Fungi</taxon>
        <taxon>Dikarya</taxon>
        <taxon>Basidiomycota</taxon>
        <taxon>Agaricomycotina</taxon>
        <taxon>Agaricomycetes</taxon>
        <taxon>Polyporales</taxon>
        <taxon>Grifolaceae</taxon>
        <taxon>Grifola</taxon>
    </lineage>
</organism>
<accession>A0A1C7MMQ1</accession>
<evidence type="ECO:0000313" key="1">
    <source>
        <dbReference type="EMBL" id="OBZ78131.1"/>
    </source>
</evidence>
<evidence type="ECO:0000313" key="2">
    <source>
        <dbReference type="Proteomes" id="UP000092993"/>
    </source>
</evidence>
<sequence length="73" mass="8072">MGTPTLLAFVISWHAFRNINSLIVPASGVYLLTPSGLPIERMIALRKACQSFGCCLSLDRGLVPEYRGMIEFK</sequence>
<comment type="caution">
    <text evidence="1">The sequence shown here is derived from an EMBL/GenBank/DDBJ whole genome shotgun (WGS) entry which is preliminary data.</text>
</comment>
<keyword evidence="2" id="KW-1185">Reference proteome</keyword>